<dbReference type="Proteomes" id="UP001224890">
    <property type="component" value="Unassembled WGS sequence"/>
</dbReference>
<accession>A0AAJ0AE50</accession>
<dbReference type="EMBL" id="JAHMHR010000040">
    <property type="protein sequence ID" value="KAK1672214.1"/>
    <property type="molecule type" value="Genomic_DNA"/>
</dbReference>
<name>A0AAJ0AE50_9PEZI</name>
<comment type="caution">
    <text evidence="1">The sequence shown here is derived from an EMBL/GenBank/DDBJ whole genome shotgun (WGS) entry which is preliminary data.</text>
</comment>
<protein>
    <submittedName>
        <fullName evidence="1">Uncharacterized protein</fullName>
    </submittedName>
</protein>
<dbReference type="RefSeq" id="XP_060426217.1">
    <property type="nucleotide sequence ID" value="XM_060572746.1"/>
</dbReference>
<gene>
    <name evidence="1" type="ORF">BDP55DRAFT_635180</name>
</gene>
<proteinExistence type="predicted"/>
<evidence type="ECO:0000313" key="2">
    <source>
        <dbReference type="Proteomes" id="UP001224890"/>
    </source>
</evidence>
<sequence length="159" mass="17426">MPLCKLAGVFLLSTSARTRCEERHVYGWLDQGRVGADTGQAELGGRRDPDSNGNPDGMAQLCLRYRACLFFHSHKAPSISPEAAIPYSSSAPHGHYLHYFAPADDESLRVAWIGAPASKAPPSTVRVVPTACQALQDWILKFERTWGATNSKSNRLTSR</sequence>
<reference evidence="1" key="1">
    <citation type="submission" date="2021-06" db="EMBL/GenBank/DDBJ databases">
        <title>Comparative genomics, transcriptomics and evolutionary studies reveal genomic signatures of adaptation to plant cell wall in hemibiotrophic fungi.</title>
        <authorList>
            <consortium name="DOE Joint Genome Institute"/>
            <person name="Baroncelli R."/>
            <person name="Diaz J.F."/>
            <person name="Benocci T."/>
            <person name="Peng M."/>
            <person name="Battaglia E."/>
            <person name="Haridas S."/>
            <person name="Andreopoulos W."/>
            <person name="Labutti K."/>
            <person name="Pangilinan J."/>
            <person name="Floch G.L."/>
            <person name="Makela M.R."/>
            <person name="Henrissat B."/>
            <person name="Grigoriev I.V."/>
            <person name="Crouch J.A."/>
            <person name="De Vries R.P."/>
            <person name="Sukno S.A."/>
            <person name="Thon M.R."/>
        </authorList>
    </citation>
    <scope>NUCLEOTIDE SEQUENCE</scope>
    <source>
        <strain evidence="1">CBS 193.32</strain>
    </source>
</reference>
<dbReference type="AlphaFoldDB" id="A0AAJ0AE50"/>
<organism evidence="1 2">
    <name type="scientific">Colletotrichum godetiae</name>
    <dbReference type="NCBI Taxonomy" id="1209918"/>
    <lineage>
        <taxon>Eukaryota</taxon>
        <taxon>Fungi</taxon>
        <taxon>Dikarya</taxon>
        <taxon>Ascomycota</taxon>
        <taxon>Pezizomycotina</taxon>
        <taxon>Sordariomycetes</taxon>
        <taxon>Hypocreomycetidae</taxon>
        <taxon>Glomerellales</taxon>
        <taxon>Glomerellaceae</taxon>
        <taxon>Colletotrichum</taxon>
        <taxon>Colletotrichum acutatum species complex</taxon>
    </lineage>
</organism>
<evidence type="ECO:0000313" key="1">
    <source>
        <dbReference type="EMBL" id="KAK1672214.1"/>
    </source>
</evidence>
<keyword evidence="2" id="KW-1185">Reference proteome</keyword>
<dbReference type="GeneID" id="85457272"/>